<feature type="compositionally biased region" description="Basic and acidic residues" evidence="1">
    <location>
        <begin position="212"/>
        <end position="223"/>
    </location>
</feature>
<keyword evidence="3" id="KW-1185">Reference proteome</keyword>
<dbReference type="Proteomes" id="UP000192247">
    <property type="component" value="Unassembled WGS sequence"/>
</dbReference>
<protein>
    <submittedName>
        <fullName evidence="2">Uncharacterized protein</fullName>
    </submittedName>
</protein>
<dbReference type="AlphaFoldDB" id="A0A1V9XFK7"/>
<feature type="compositionally biased region" description="Basic residues" evidence="1">
    <location>
        <begin position="257"/>
        <end position="266"/>
    </location>
</feature>
<feature type="compositionally biased region" description="Basic residues" evidence="1">
    <location>
        <begin position="47"/>
        <end position="59"/>
    </location>
</feature>
<organism evidence="2 3">
    <name type="scientific">Tropilaelaps mercedesae</name>
    <dbReference type="NCBI Taxonomy" id="418985"/>
    <lineage>
        <taxon>Eukaryota</taxon>
        <taxon>Metazoa</taxon>
        <taxon>Ecdysozoa</taxon>
        <taxon>Arthropoda</taxon>
        <taxon>Chelicerata</taxon>
        <taxon>Arachnida</taxon>
        <taxon>Acari</taxon>
        <taxon>Parasitiformes</taxon>
        <taxon>Mesostigmata</taxon>
        <taxon>Gamasina</taxon>
        <taxon>Dermanyssoidea</taxon>
        <taxon>Laelapidae</taxon>
        <taxon>Tropilaelaps</taxon>
    </lineage>
</organism>
<comment type="caution">
    <text evidence="2">The sequence shown here is derived from an EMBL/GenBank/DDBJ whole genome shotgun (WGS) entry which is preliminary data.</text>
</comment>
<feature type="region of interest" description="Disordered" evidence="1">
    <location>
        <begin position="202"/>
        <end position="223"/>
    </location>
</feature>
<feature type="compositionally biased region" description="Basic and acidic residues" evidence="1">
    <location>
        <begin position="243"/>
        <end position="256"/>
    </location>
</feature>
<gene>
    <name evidence="2" type="ORF">BIW11_03819</name>
</gene>
<evidence type="ECO:0000256" key="1">
    <source>
        <dbReference type="SAM" id="MobiDB-lite"/>
    </source>
</evidence>
<feature type="compositionally biased region" description="Polar residues" evidence="1">
    <location>
        <begin position="267"/>
        <end position="280"/>
    </location>
</feature>
<feature type="region of interest" description="Disordered" evidence="1">
    <location>
        <begin position="27"/>
        <end position="68"/>
    </location>
</feature>
<proteinExistence type="predicted"/>
<name>A0A1V9XFK7_9ACAR</name>
<reference evidence="2 3" key="1">
    <citation type="journal article" date="2017" name="Gigascience">
        <title>Draft genome of the honey bee ectoparasitic mite, Tropilaelaps mercedesae, is shaped by the parasitic life history.</title>
        <authorList>
            <person name="Dong X."/>
            <person name="Armstrong S.D."/>
            <person name="Xia D."/>
            <person name="Makepeace B.L."/>
            <person name="Darby A.C."/>
            <person name="Kadowaki T."/>
        </authorList>
    </citation>
    <scope>NUCLEOTIDE SEQUENCE [LARGE SCALE GENOMIC DNA]</scope>
    <source>
        <strain evidence="2">Wuxi-XJTLU</strain>
    </source>
</reference>
<sequence length="378" mass="42641">MVRAIDRFKGDNRFKVKRFKNLRFSETDTETNFSSEESKQVDSARASRPRNNRRSKGNRFKGDRKGEFCKSDHIRDADRFRGDRYKSDREEIGRQREDHEKIGRFQNGRIESVHLKTDDRFRSHHLIDEIGSDCVRGNGRSKGDNIRSDRVESNLVGSDSVRDDRVSSGVPKTKRAYLDSSQLSEIEKDVRRPLKRNYLKSKASSDALVRGGHPDNEHARGDQLKLLNIKAGCTDSANSLPEKSMEKYKAQPDRRLAPRKQSRARSRTLSPVKSQKSANQEGLVRSGPAISGIASNQPSGDPGSRLLPPKKSESYASSVSSEGLRKKPAFFGSCDCYGLGCLIALTVIKLFLIGWSIDEEPLQPTVKILEHITLYAIY</sequence>
<feature type="region of interest" description="Disordered" evidence="1">
    <location>
        <begin position="235"/>
        <end position="313"/>
    </location>
</feature>
<dbReference type="EMBL" id="MNPL01012334">
    <property type="protein sequence ID" value="OQR72201.1"/>
    <property type="molecule type" value="Genomic_DNA"/>
</dbReference>
<accession>A0A1V9XFK7</accession>
<evidence type="ECO:0000313" key="2">
    <source>
        <dbReference type="EMBL" id="OQR72201.1"/>
    </source>
</evidence>
<dbReference type="InParanoid" id="A0A1V9XFK7"/>
<evidence type="ECO:0000313" key="3">
    <source>
        <dbReference type="Proteomes" id="UP000192247"/>
    </source>
</evidence>